<dbReference type="AlphaFoldDB" id="K3ZN13"/>
<proteinExistence type="predicted"/>
<evidence type="ECO:0000313" key="2">
    <source>
        <dbReference type="Proteomes" id="UP000004995"/>
    </source>
</evidence>
<dbReference type="HOGENOM" id="CLU_072241_0_0_1"/>
<sequence>PGKRATCSLCIKQACRSCLEQQSDKNEDSSNDKRNNKYLVNTPHEFLIPRISFKTEQVLAYFTQDIIDLIWKKYAERQYKTFHDIQNYFMRLYQGIKRNLGIIVTINTFPLLHLDDKLIVKPHHKFIILKADINLKYFTNIQRHTGEDISLQTIIDHGLVRDIYGTLEEIHQSDLGKAIKEACKRLACVQGKYKIKYFSNPPKFTLPLRPASHDIYIIKGSYKFPTIWSSETWYNYEEIRAKNNHDNWRIFNEAKEIEGNTKFNTEYHMMYQNKITKIFLREYYERNSIISKEVGRLLKPNYGMECQLRKEYRELLSWYELWQPEEPDIEEEE</sequence>
<dbReference type="eggNOG" id="ENOG502QWP8">
    <property type="taxonomic scope" value="Eukaryota"/>
</dbReference>
<reference evidence="1" key="2">
    <citation type="submission" date="2018-08" db="UniProtKB">
        <authorList>
            <consortium name="EnsemblPlants"/>
        </authorList>
    </citation>
    <scope>IDENTIFICATION</scope>
    <source>
        <strain evidence="1">Yugu1</strain>
    </source>
</reference>
<evidence type="ECO:0000313" key="1">
    <source>
        <dbReference type="EnsemblPlants" id="KQK94172"/>
    </source>
</evidence>
<dbReference type="Proteomes" id="UP000004995">
    <property type="component" value="Unassembled WGS sequence"/>
</dbReference>
<dbReference type="InParanoid" id="K3ZN13"/>
<reference evidence="2" key="1">
    <citation type="journal article" date="2012" name="Nat. Biotechnol.">
        <title>Reference genome sequence of the model plant Setaria.</title>
        <authorList>
            <person name="Bennetzen J.L."/>
            <person name="Schmutz J."/>
            <person name="Wang H."/>
            <person name="Percifield R."/>
            <person name="Hawkins J."/>
            <person name="Pontaroli A.C."/>
            <person name="Estep M."/>
            <person name="Feng L."/>
            <person name="Vaughn J.N."/>
            <person name="Grimwood J."/>
            <person name="Jenkins J."/>
            <person name="Barry K."/>
            <person name="Lindquist E."/>
            <person name="Hellsten U."/>
            <person name="Deshpande S."/>
            <person name="Wang X."/>
            <person name="Wu X."/>
            <person name="Mitros T."/>
            <person name="Triplett J."/>
            <person name="Yang X."/>
            <person name="Ye C.Y."/>
            <person name="Mauro-Herrera M."/>
            <person name="Wang L."/>
            <person name="Li P."/>
            <person name="Sharma M."/>
            <person name="Sharma R."/>
            <person name="Ronald P.C."/>
            <person name="Panaud O."/>
            <person name="Kellogg E.A."/>
            <person name="Brutnell T.P."/>
            <person name="Doust A.N."/>
            <person name="Tuskan G.A."/>
            <person name="Rokhsar D."/>
            <person name="Devos K.M."/>
        </authorList>
    </citation>
    <scope>NUCLEOTIDE SEQUENCE [LARGE SCALE GENOMIC DNA]</scope>
    <source>
        <strain evidence="2">cv. Yugu1</strain>
    </source>
</reference>
<name>K3ZN13_SETIT</name>
<keyword evidence="2" id="KW-1185">Reference proteome</keyword>
<dbReference type="EMBL" id="AGNK02004775">
    <property type="status" value="NOT_ANNOTATED_CDS"/>
    <property type="molecule type" value="Genomic_DNA"/>
</dbReference>
<organism evidence="1 2">
    <name type="scientific">Setaria italica</name>
    <name type="common">Foxtail millet</name>
    <name type="synonym">Panicum italicum</name>
    <dbReference type="NCBI Taxonomy" id="4555"/>
    <lineage>
        <taxon>Eukaryota</taxon>
        <taxon>Viridiplantae</taxon>
        <taxon>Streptophyta</taxon>
        <taxon>Embryophyta</taxon>
        <taxon>Tracheophyta</taxon>
        <taxon>Spermatophyta</taxon>
        <taxon>Magnoliopsida</taxon>
        <taxon>Liliopsida</taxon>
        <taxon>Poales</taxon>
        <taxon>Poaceae</taxon>
        <taxon>PACMAD clade</taxon>
        <taxon>Panicoideae</taxon>
        <taxon>Panicodae</taxon>
        <taxon>Paniceae</taxon>
        <taxon>Cenchrinae</taxon>
        <taxon>Setaria</taxon>
    </lineage>
</organism>
<dbReference type="EnsemblPlants" id="KQK94172">
    <property type="protein sequence ID" value="KQK94172"/>
    <property type="gene ID" value="SETIT_027986mg"/>
</dbReference>
<protein>
    <submittedName>
        <fullName evidence="1">Uncharacterized protein</fullName>
    </submittedName>
</protein>
<accession>K3ZN13</accession>
<dbReference type="Gramene" id="KQK94172">
    <property type="protein sequence ID" value="KQK94172"/>
    <property type="gene ID" value="SETIT_027986mg"/>
</dbReference>